<keyword evidence="2" id="KW-1185">Reference proteome</keyword>
<evidence type="ECO:0000313" key="2">
    <source>
        <dbReference type="Proteomes" id="UP001146351"/>
    </source>
</evidence>
<reference evidence="1" key="2">
    <citation type="journal article" date="2023" name="IMA Fungus">
        <title>Comparative genomic study of the Penicillium genus elucidates a diverse pangenome and 15 lateral gene transfer events.</title>
        <authorList>
            <person name="Petersen C."/>
            <person name="Sorensen T."/>
            <person name="Nielsen M.R."/>
            <person name="Sondergaard T.E."/>
            <person name="Sorensen J.L."/>
            <person name="Fitzpatrick D.A."/>
            <person name="Frisvad J.C."/>
            <person name="Nielsen K.L."/>
        </authorList>
    </citation>
    <scope>NUCLEOTIDE SEQUENCE</scope>
    <source>
        <strain evidence="1">IBT 21917</strain>
    </source>
</reference>
<gene>
    <name evidence="1" type="ORF">N7492_006382</name>
</gene>
<dbReference type="EMBL" id="JAPQKO010000005">
    <property type="protein sequence ID" value="KAJ5160990.1"/>
    <property type="molecule type" value="Genomic_DNA"/>
</dbReference>
<comment type="caution">
    <text evidence="1">The sequence shown here is derived from an EMBL/GenBank/DDBJ whole genome shotgun (WGS) entry which is preliminary data.</text>
</comment>
<organism evidence="1 2">
    <name type="scientific">Penicillium capsulatum</name>
    <dbReference type="NCBI Taxonomy" id="69766"/>
    <lineage>
        <taxon>Eukaryota</taxon>
        <taxon>Fungi</taxon>
        <taxon>Dikarya</taxon>
        <taxon>Ascomycota</taxon>
        <taxon>Pezizomycotina</taxon>
        <taxon>Eurotiomycetes</taxon>
        <taxon>Eurotiomycetidae</taxon>
        <taxon>Eurotiales</taxon>
        <taxon>Aspergillaceae</taxon>
        <taxon>Penicillium</taxon>
    </lineage>
</organism>
<protein>
    <submittedName>
        <fullName evidence="1">Uncharacterized protein</fullName>
    </submittedName>
</protein>
<proteinExistence type="predicted"/>
<sequence length="155" mass="19770">MDTQHYTFHKYLHDRRIKCILSQRYILWKPIHKQCYILIYKTMDAQRYTFHKYLYDRRIKCILSQRYILWKPIHKQRYILLYEPTDTQRYILYHYPHDRRIKHTLSQHYILLPRYLSDRRRTQPIHRKRYVFRRCHHHGTVKTSQTVSNILYYQQ</sequence>
<evidence type="ECO:0000313" key="1">
    <source>
        <dbReference type="EMBL" id="KAJ5160990.1"/>
    </source>
</evidence>
<accession>A0A9W9I2S1</accession>
<reference evidence="1" key="1">
    <citation type="submission" date="2022-11" db="EMBL/GenBank/DDBJ databases">
        <authorList>
            <person name="Petersen C."/>
        </authorList>
    </citation>
    <scope>NUCLEOTIDE SEQUENCE</scope>
    <source>
        <strain evidence="1">IBT 21917</strain>
    </source>
</reference>
<dbReference type="AlphaFoldDB" id="A0A9W9I2S1"/>
<name>A0A9W9I2S1_9EURO</name>
<dbReference type="Proteomes" id="UP001146351">
    <property type="component" value="Unassembled WGS sequence"/>
</dbReference>